<organism evidence="3 4">
    <name type="scientific">Planoprotostelium fungivorum</name>
    <dbReference type="NCBI Taxonomy" id="1890364"/>
    <lineage>
        <taxon>Eukaryota</taxon>
        <taxon>Amoebozoa</taxon>
        <taxon>Evosea</taxon>
        <taxon>Variosea</taxon>
        <taxon>Cavosteliida</taxon>
        <taxon>Cavosteliaceae</taxon>
        <taxon>Planoprotostelium</taxon>
    </lineage>
</organism>
<evidence type="ECO:0000313" key="3">
    <source>
        <dbReference type="EMBL" id="PRP74866.1"/>
    </source>
</evidence>
<feature type="region of interest" description="Disordered" evidence="2">
    <location>
        <begin position="411"/>
        <end position="466"/>
    </location>
</feature>
<feature type="coiled-coil region" evidence="1">
    <location>
        <begin position="286"/>
        <end position="320"/>
    </location>
</feature>
<dbReference type="EMBL" id="MDYQ01000438">
    <property type="protein sequence ID" value="PRP74866.1"/>
    <property type="molecule type" value="Genomic_DNA"/>
</dbReference>
<evidence type="ECO:0000256" key="2">
    <source>
        <dbReference type="SAM" id="MobiDB-lite"/>
    </source>
</evidence>
<evidence type="ECO:0000313" key="4">
    <source>
        <dbReference type="Proteomes" id="UP000241769"/>
    </source>
</evidence>
<feature type="compositionally biased region" description="Basic and acidic residues" evidence="2">
    <location>
        <begin position="443"/>
        <end position="455"/>
    </location>
</feature>
<keyword evidence="4" id="KW-1185">Reference proteome</keyword>
<dbReference type="Proteomes" id="UP000241769">
    <property type="component" value="Unassembled WGS sequence"/>
</dbReference>
<name>A0A2P6MT47_9EUKA</name>
<protein>
    <submittedName>
        <fullName evidence="3">Uncharacterized protein</fullName>
    </submittedName>
</protein>
<sequence length="566" mass="64005">MTDRISFSVLNKLNVTVIIFNKQPLSTKFFEEIHDFGILTLLLESCSLILLDEWIKIAENRSEAKESESMSLPRLTSYSPSTTTFNVPMDLTTSTATLGKRSLTDFQSGFGAAVFFTISGESCGPRTQMWSAYHESDNEISFVGGRHLFIKCSHRQVWGTEDPRGRYIITVHQSTGSDKFTPCEPIPHHFSFDFDFHPTDTKSCTFFVTISTEGPDGKVIAKTPILKPFTERWFRDKIKRQATLEPVKDYQIGHSWEVDLPPPLPQHPPAEPLLPSEEIASLKYTIVQMNNELNLTRRKLNDSQEKVKLLEEEINYWRAQAQQQTDWLQLALGNGKAQRPINILSYHQDEQFFDDFLSGIRDPRGLNFSAEFTAAALNGGDLLVVDSVPPVNPFKKTKIFSPGGGEIEVEEEEASDFDAPTPGPSSFRAASDTENQIGTSSFRKFDRGNHRERFRSQQPPQEVETKKIPSQALHIKIEEDDNLKLTNLVGRSVKAKSNLYMPNGTVYQLFGGDHEDIDTDGMREDIGPLPPGHYRLVVLIKDGKHDQVLNHNFVVGLDENMQQLRI</sequence>
<accession>A0A2P6MT47</accession>
<dbReference type="AlphaFoldDB" id="A0A2P6MT47"/>
<feature type="compositionally biased region" description="Polar residues" evidence="2">
    <location>
        <begin position="432"/>
        <end position="442"/>
    </location>
</feature>
<comment type="caution">
    <text evidence="3">The sequence shown here is derived from an EMBL/GenBank/DDBJ whole genome shotgun (WGS) entry which is preliminary data.</text>
</comment>
<evidence type="ECO:0000256" key="1">
    <source>
        <dbReference type="SAM" id="Coils"/>
    </source>
</evidence>
<reference evidence="3 4" key="1">
    <citation type="journal article" date="2018" name="Genome Biol. Evol.">
        <title>Multiple Roots of Fruiting Body Formation in Amoebozoa.</title>
        <authorList>
            <person name="Hillmann F."/>
            <person name="Forbes G."/>
            <person name="Novohradska S."/>
            <person name="Ferling I."/>
            <person name="Riege K."/>
            <person name="Groth M."/>
            <person name="Westermann M."/>
            <person name="Marz M."/>
            <person name="Spaller T."/>
            <person name="Winckler T."/>
            <person name="Schaap P."/>
            <person name="Glockner G."/>
        </authorList>
    </citation>
    <scope>NUCLEOTIDE SEQUENCE [LARGE SCALE GENOMIC DNA]</scope>
    <source>
        <strain evidence="3 4">Jena</strain>
    </source>
</reference>
<proteinExistence type="predicted"/>
<gene>
    <name evidence="3" type="ORF">PROFUN_16133</name>
</gene>
<keyword evidence="1" id="KW-0175">Coiled coil</keyword>
<dbReference type="InParanoid" id="A0A2P6MT47"/>